<dbReference type="InterPro" id="IPR041474">
    <property type="entry name" value="NicS_C"/>
</dbReference>
<keyword evidence="1 2" id="KW-0238">DNA-binding</keyword>
<dbReference type="GO" id="GO:0003677">
    <property type="term" value="F:DNA binding"/>
    <property type="evidence" value="ECO:0007669"/>
    <property type="project" value="UniProtKB-UniRule"/>
</dbReference>
<dbReference type="Proteomes" id="UP000282985">
    <property type="component" value="Unassembled WGS sequence"/>
</dbReference>
<dbReference type="AlphaFoldDB" id="A0A434AYC3"/>
<gene>
    <name evidence="4" type="ORF">DLK05_02455</name>
</gene>
<evidence type="ECO:0000256" key="2">
    <source>
        <dbReference type="PROSITE-ProRule" id="PRU00335"/>
    </source>
</evidence>
<dbReference type="SUPFAM" id="SSF48498">
    <property type="entry name" value="Tetracyclin repressor-like, C-terminal domain"/>
    <property type="match status" value="1"/>
</dbReference>
<organism evidence="4 5">
    <name type="scientific">Ancylomarina longa</name>
    <dbReference type="NCBI Taxonomy" id="2487017"/>
    <lineage>
        <taxon>Bacteria</taxon>
        <taxon>Pseudomonadati</taxon>
        <taxon>Bacteroidota</taxon>
        <taxon>Bacteroidia</taxon>
        <taxon>Marinilabiliales</taxon>
        <taxon>Marinifilaceae</taxon>
        <taxon>Ancylomarina</taxon>
    </lineage>
</organism>
<evidence type="ECO:0000313" key="4">
    <source>
        <dbReference type="EMBL" id="RUT79572.1"/>
    </source>
</evidence>
<keyword evidence="5" id="KW-1185">Reference proteome</keyword>
<evidence type="ECO:0000259" key="3">
    <source>
        <dbReference type="PROSITE" id="PS50977"/>
    </source>
</evidence>
<dbReference type="RefSeq" id="WP_127342393.1">
    <property type="nucleotide sequence ID" value="NZ_RJJX01000002.1"/>
</dbReference>
<accession>A0A434AYC3</accession>
<reference evidence="4 5" key="1">
    <citation type="submission" date="2018-11" db="EMBL/GenBank/DDBJ databases">
        <title>Parancylomarina longa gen. nov., sp. nov., isolated from sediments of southern Okinawa.</title>
        <authorList>
            <person name="Fu T."/>
        </authorList>
    </citation>
    <scope>NUCLEOTIDE SEQUENCE [LARGE SCALE GENOMIC DNA]</scope>
    <source>
        <strain evidence="4 5">T3-2 S1-C</strain>
    </source>
</reference>
<dbReference type="Gene3D" id="1.10.357.10">
    <property type="entry name" value="Tetracycline Repressor, domain 2"/>
    <property type="match status" value="1"/>
</dbReference>
<dbReference type="PANTHER" id="PTHR30328:SF54">
    <property type="entry name" value="HTH-TYPE TRANSCRIPTIONAL REPRESSOR SCO4008"/>
    <property type="match status" value="1"/>
</dbReference>
<dbReference type="InterPro" id="IPR009057">
    <property type="entry name" value="Homeodomain-like_sf"/>
</dbReference>
<sequence length="203" mass="23227">MDKKSVETQELIIRAAKKVFAKKGLAGARMQEIADEAGINKAMLHYYYRSKDGLFEHVFQEAVIKLLRPVAAFLADDSELFQKIRNLCRHYYSVLSEYPFLPNFVMNEVNMAPERLLKMMEIEGFVEAKENTVQKINEAIQNGVIRSIDPRDLILNIVSLCVFPFVSKPLTEKLLFAGEDVDELLKNRADRVADFIIASIKLK</sequence>
<feature type="DNA-binding region" description="H-T-H motif" evidence="2">
    <location>
        <begin position="29"/>
        <end position="48"/>
    </location>
</feature>
<dbReference type="PANTHER" id="PTHR30328">
    <property type="entry name" value="TRANSCRIPTIONAL REPRESSOR"/>
    <property type="match status" value="1"/>
</dbReference>
<comment type="caution">
    <text evidence="4">The sequence shown here is derived from an EMBL/GenBank/DDBJ whole genome shotgun (WGS) entry which is preliminary data.</text>
</comment>
<dbReference type="InterPro" id="IPR036271">
    <property type="entry name" value="Tet_transcr_reg_TetR-rel_C_sf"/>
</dbReference>
<dbReference type="InterPro" id="IPR001647">
    <property type="entry name" value="HTH_TetR"/>
</dbReference>
<dbReference type="OrthoDB" id="9789566at2"/>
<evidence type="ECO:0000313" key="5">
    <source>
        <dbReference type="Proteomes" id="UP000282985"/>
    </source>
</evidence>
<dbReference type="PROSITE" id="PS50977">
    <property type="entry name" value="HTH_TETR_2"/>
    <property type="match status" value="1"/>
</dbReference>
<dbReference type="Pfam" id="PF00440">
    <property type="entry name" value="TetR_N"/>
    <property type="match status" value="1"/>
</dbReference>
<name>A0A434AYC3_9BACT</name>
<dbReference type="InterPro" id="IPR050109">
    <property type="entry name" value="HTH-type_TetR-like_transc_reg"/>
</dbReference>
<dbReference type="SUPFAM" id="SSF46689">
    <property type="entry name" value="Homeodomain-like"/>
    <property type="match status" value="1"/>
</dbReference>
<feature type="domain" description="HTH tetR-type" evidence="3">
    <location>
        <begin position="6"/>
        <end position="66"/>
    </location>
</feature>
<dbReference type="Pfam" id="PF17938">
    <property type="entry name" value="TetR_C_29"/>
    <property type="match status" value="1"/>
</dbReference>
<protein>
    <submittedName>
        <fullName evidence="4">TetR/AcrR family transcriptional regulator</fullName>
    </submittedName>
</protein>
<dbReference type="PRINTS" id="PR00455">
    <property type="entry name" value="HTHTETR"/>
</dbReference>
<proteinExistence type="predicted"/>
<dbReference type="EMBL" id="RJJX01000002">
    <property type="protein sequence ID" value="RUT79572.1"/>
    <property type="molecule type" value="Genomic_DNA"/>
</dbReference>
<evidence type="ECO:0000256" key="1">
    <source>
        <dbReference type="ARBA" id="ARBA00023125"/>
    </source>
</evidence>